<keyword evidence="2" id="KW-1185">Reference proteome</keyword>
<dbReference type="EMBL" id="MW057854">
    <property type="protein sequence ID" value="QPB11937.1"/>
    <property type="molecule type" value="Genomic_DNA"/>
</dbReference>
<organism evidence="1 2">
    <name type="scientific">Providencia phage PSTCR2</name>
    <dbReference type="NCBI Taxonomy" id="2783544"/>
    <lineage>
        <taxon>Viruses</taxon>
        <taxon>Duplodnaviria</taxon>
        <taxon>Heunggongvirae</taxon>
        <taxon>Uroviricota</taxon>
        <taxon>Caudoviricetes</taxon>
        <taxon>Autographivirales</taxon>
        <taxon>Autotranscriptaviridae</taxon>
        <taxon>Studiervirinae</taxon>
        <taxon>Solymavirus</taxon>
        <taxon>Solymavirus PSTCR2</taxon>
    </lineage>
</organism>
<evidence type="ECO:0000313" key="2">
    <source>
        <dbReference type="Proteomes" id="UP000663070"/>
    </source>
</evidence>
<protein>
    <submittedName>
        <fullName evidence="1">Uncharacterized protein</fullName>
    </submittedName>
</protein>
<sequence>MAKIFRKISEARLLNVHFGSLHNWSDRKLKLHSKLFRVGHYIYSVRDTENRYIYSEFSTAPNVYPLLGTIIIDTYRGKILRIKRNQMVKAALGKSGSYPTLDKAVRYNSMSKLSLVWNVIKLLVK</sequence>
<dbReference type="Proteomes" id="UP000663070">
    <property type="component" value="Segment"/>
</dbReference>
<proteinExistence type="predicted"/>
<reference evidence="1" key="1">
    <citation type="submission" date="2020-10" db="EMBL/GenBank/DDBJ databases">
        <title>Novel bacteriophages targeting Providencia spp. as potential agents for phage therapy.</title>
        <authorList>
            <person name="Rakov C."/>
            <person name="Alkalay-Oren S."/>
            <person name="Coppenhagen-Glazer S."/>
            <person name="Hazan R."/>
        </authorList>
    </citation>
    <scope>NUCLEOTIDE SEQUENCE</scope>
</reference>
<evidence type="ECO:0000313" key="1">
    <source>
        <dbReference type="EMBL" id="QPB11937.1"/>
    </source>
</evidence>
<accession>A0A873WWY7</accession>
<name>A0A873WWY7_9CAUD</name>